<name>A0A0C2J714_THEKT</name>
<dbReference type="InterPro" id="IPR051320">
    <property type="entry name" value="Viral_Replic_Matur_Polypro"/>
</dbReference>
<gene>
    <name evidence="2" type="ORF">RF11_08435</name>
</gene>
<evidence type="ECO:0000259" key="1">
    <source>
        <dbReference type="Pfam" id="PF00078"/>
    </source>
</evidence>
<organism evidence="2 3">
    <name type="scientific">Thelohanellus kitauei</name>
    <name type="common">Myxosporean</name>
    <dbReference type="NCBI Taxonomy" id="669202"/>
    <lineage>
        <taxon>Eukaryota</taxon>
        <taxon>Metazoa</taxon>
        <taxon>Cnidaria</taxon>
        <taxon>Myxozoa</taxon>
        <taxon>Myxosporea</taxon>
        <taxon>Bivalvulida</taxon>
        <taxon>Platysporina</taxon>
        <taxon>Myxobolidae</taxon>
        <taxon>Thelohanellus</taxon>
    </lineage>
</organism>
<dbReference type="InterPro" id="IPR000477">
    <property type="entry name" value="RT_dom"/>
</dbReference>
<protein>
    <submittedName>
        <fullName evidence="2">Retrovirus-related Pol polyprotein from transposon gypsy</fullName>
    </submittedName>
</protein>
<evidence type="ECO:0000313" key="3">
    <source>
        <dbReference type="Proteomes" id="UP000031668"/>
    </source>
</evidence>
<dbReference type="SUPFAM" id="SSF56672">
    <property type="entry name" value="DNA/RNA polymerases"/>
    <property type="match status" value="1"/>
</dbReference>
<dbReference type="InterPro" id="IPR043128">
    <property type="entry name" value="Rev_trsase/Diguanyl_cyclase"/>
</dbReference>
<keyword evidence="3" id="KW-1185">Reference proteome</keyword>
<feature type="domain" description="Reverse transcriptase" evidence="1">
    <location>
        <begin position="49"/>
        <end position="120"/>
    </location>
</feature>
<dbReference type="Proteomes" id="UP000031668">
    <property type="component" value="Unassembled WGS sequence"/>
</dbReference>
<accession>A0A0C2J714</accession>
<comment type="caution">
    <text evidence="2">The sequence shown here is derived from an EMBL/GenBank/DDBJ whole genome shotgun (WGS) entry which is preliminary data.</text>
</comment>
<dbReference type="CDD" id="cd01647">
    <property type="entry name" value="RT_LTR"/>
    <property type="match status" value="1"/>
</dbReference>
<dbReference type="Pfam" id="PF00078">
    <property type="entry name" value="RVT_1"/>
    <property type="match status" value="1"/>
</dbReference>
<dbReference type="EMBL" id="JWZT01004055">
    <property type="protein sequence ID" value="KII64948.1"/>
    <property type="molecule type" value="Genomic_DNA"/>
</dbReference>
<dbReference type="PANTHER" id="PTHR33064:SF29">
    <property type="entry name" value="PEPTIDASE A2 DOMAIN-CONTAINING PROTEIN-RELATED"/>
    <property type="match status" value="1"/>
</dbReference>
<evidence type="ECO:0000313" key="2">
    <source>
        <dbReference type="EMBL" id="KII64948.1"/>
    </source>
</evidence>
<dbReference type="Gene3D" id="3.30.70.270">
    <property type="match status" value="1"/>
</dbReference>
<sequence length="134" mass="15242">MLDILVGSKYITTLDIDNAYWRIPIEKLDKQKTAFSHGQTYGIYEFKFYLTVYQTLQHSAQKDEANALASVDDIVIFSKSLGDHLIHIRNVLKIIAESGFKLSRTKCNCAKTNIRFLAYVIGPDGVEVDPKRID</sequence>
<dbReference type="InterPro" id="IPR043502">
    <property type="entry name" value="DNA/RNA_pol_sf"/>
</dbReference>
<dbReference type="OrthoDB" id="6754087at2759"/>
<reference evidence="2 3" key="1">
    <citation type="journal article" date="2014" name="Genome Biol. Evol.">
        <title>The genome of the myxosporean Thelohanellus kitauei shows adaptations to nutrient acquisition within its fish host.</title>
        <authorList>
            <person name="Yang Y."/>
            <person name="Xiong J."/>
            <person name="Zhou Z."/>
            <person name="Huo F."/>
            <person name="Miao W."/>
            <person name="Ran C."/>
            <person name="Liu Y."/>
            <person name="Zhang J."/>
            <person name="Feng J."/>
            <person name="Wang M."/>
            <person name="Wang M."/>
            <person name="Wang L."/>
            <person name="Yao B."/>
        </authorList>
    </citation>
    <scope>NUCLEOTIDE SEQUENCE [LARGE SCALE GENOMIC DNA]</scope>
    <source>
        <strain evidence="2">Wuqing</strain>
    </source>
</reference>
<proteinExistence type="predicted"/>
<dbReference type="Gene3D" id="3.10.10.10">
    <property type="entry name" value="HIV Type 1 Reverse Transcriptase, subunit A, domain 1"/>
    <property type="match status" value="1"/>
</dbReference>
<dbReference type="PANTHER" id="PTHR33064">
    <property type="entry name" value="POL PROTEIN"/>
    <property type="match status" value="1"/>
</dbReference>
<dbReference type="AlphaFoldDB" id="A0A0C2J714"/>